<organism evidence="2 3">
    <name type="scientific">Lactuca sativa</name>
    <name type="common">Garden lettuce</name>
    <dbReference type="NCBI Taxonomy" id="4236"/>
    <lineage>
        <taxon>Eukaryota</taxon>
        <taxon>Viridiplantae</taxon>
        <taxon>Streptophyta</taxon>
        <taxon>Embryophyta</taxon>
        <taxon>Tracheophyta</taxon>
        <taxon>Spermatophyta</taxon>
        <taxon>Magnoliopsida</taxon>
        <taxon>eudicotyledons</taxon>
        <taxon>Gunneridae</taxon>
        <taxon>Pentapetalae</taxon>
        <taxon>asterids</taxon>
        <taxon>campanulids</taxon>
        <taxon>Asterales</taxon>
        <taxon>Asteraceae</taxon>
        <taxon>Cichorioideae</taxon>
        <taxon>Cichorieae</taxon>
        <taxon>Lactucinae</taxon>
        <taxon>Lactuca</taxon>
    </lineage>
</organism>
<sequence length="398" mass="44905">MSCIFGIKGGSDEISQTVTSAIVALAMDWDYNFSKFIFEEMKSNLLGKKKDLFLMYPRLLQMIFKEKYPQIEMTPDILDMKALGPNTFGLMKQSRKSAKVAYQGLKDSAKFGKFADIEDTPAVVSINVEGKRHNGAIFHIDTLTDGCSHNRIIANCKEASPFLSLLNLHLKSNPKDSANALLPRKRKRRDSTSGLFIMDLVQKKYTLTEPKIQRSFPEPIPMDHDFQSPIVEEEVIPSEGAQASGSSFETPKLEISKGKCKLPKFEFFDVIQLQNRVFDLEQNFRLFQNFGDEFQPLSVEGENITASSSGPANPPSQSSSERAARPNPDANLDTFLYYGPLSAQDRREKKIRIAQLKGKMLLMKNSDQNVLGDHHEMFFGETEKKFIDKYGDRSGIVM</sequence>
<gene>
    <name evidence="2" type="ORF">LSAT_V11C400178800</name>
</gene>
<proteinExistence type="predicted"/>
<evidence type="ECO:0000313" key="3">
    <source>
        <dbReference type="Proteomes" id="UP000235145"/>
    </source>
</evidence>
<dbReference type="Proteomes" id="UP000235145">
    <property type="component" value="Unassembled WGS sequence"/>
</dbReference>
<dbReference type="AlphaFoldDB" id="A0A9R1VR18"/>
<feature type="region of interest" description="Disordered" evidence="1">
    <location>
        <begin position="303"/>
        <end position="328"/>
    </location>
</feature>
<evidence type="ECO:0000313" key="2">
    <source>
        <dbReference type="EMBL" id="KAJ0210418.1"/>
    </source>
</evidence>
<dbReference type="EMBL" id="NBSK02000004">
    <property type="protein sequence ID" value="KAJ0210418.1"/>
    <property type="molecule type" value="Genomic_DNA"/>
</dbReference>
<comment type="caution">
    <text evidence="2">The sequence shown here is derived from an EMBL/GenBank/DDBJ whole genome shotgun (WGS) entry which is preliminary data.</text>
</comment>
<keyword evidence="3" id="KW-1185">Reference proteome</keyword>
<feature type="compositionally biased region" description="Polar residues" evidence="1">
    <location>
        <begin position="304"/>
        <end position="321"/>
    </location>
</feature>
<name>A0A9R1VR18_LACSA</name>
<protein>
    <submittedName>
        <fullName evidence="2">Uncharacterized protein</fullName>
    </submittedName>
</protein>
<reference evidence="2 3" key="1">
    <citation type="journal article" date="2017" name="Nat. Commun.">
        <title>Genome assembly with in vitro proximity ligation data and whole-genome triplication in lettuce.</title>
        <authorList>
            <person name="Reyes-Chin-Wo S."/>
            <person name="Wang Z."/>
            <person name="Yang X."/>
            <person name="Kozik A."/>
            <person name="Arikit S."/>
            <person name="Song C."/>
            <person name="Xia L."/>
            <person name="Froenicke L."/>
            <person name="Lavelle D.O."/>
            <person name="Truco M.J."/>
            <person name="Xia R."/>
            <person name="Zhu S."/>
            <person name="Xu C."/>
            <person name="Xu H."/>
            <person name="Xu X."/>
            <person name="Cox K."/>
            <person name="Korf I."/>
            <person name="Meyers B.C."/>
            <person name="Michelmore R.W."/>
        </authorList>
    </citation>
    <scope>NUCLEOTIDE SEQUENCE [LARGE SCALE GENOMIC DNA]</scope>
    <source>
        <strain evidence="3">cv. Salinas</strain>
        <tissue evidence="2">Seedlings</tissue>
    </source>
</reference>
<accession>A0A9R1VR18</accession>
<evidence type="ECO:0000256" key="1">
    <source>
        <dbReference type="SAM" id="MobiDB-lite"/>
    </source>
</evidence>